<comment type="caution">
    <text evidence="1">The sequence shown here is derived from an EMBL/GenBank/DDBJ whole genome shotgun (WGS) entry which is preliminary data.</text>
</comment>
<accession>A0A8H7U652</accession>
<proteinExistence type="predicted"/>
<sequence>MANISATPNTSSS</sequence>
<evidence type="ECO:0000313" key="2">
    <source>
        <dbReference type="Proteomes" id="UP000639403"/>
    </source>
</evidence>
<organism evidence="1 2">
    <name type="scientific">Rhodonia placenta</name>
    <dbReference type="NCBI Taxonomy" id="104341"/>
    <lineage>
        <taxon>Eukaryota</taxon>
        <taxon>Fungi</taxon>
        <taxon>Dikarya</taxon>
        <taxon>Basidiomycota</taxon>
        <taxon>Agaricomycotina</taxon>
        <taxon>Agaricomycetes</taxon>
        <taxon>Polyporales</taxon>
        <taxon>Adustoporiaceae</taxon>
        <taxon>Rhodonia</taxon>
    </lineage>
</organism>
<reference evidence="1" key="1">
    <citation type="submission" date="2020-11" db="EMBL/GenBank/DDBJ databases">
        <authorList>
            <person name="Koelle M."/>
            <person name="Horta M.A.C."/>
            <person name="Nowrousian M."/>
            <person name="Ohm R.A."/>
            <person name="Benz P."/>
            <person name="Pilgard A."/>
        </authorList>
    </citation>
    <scope>NUCLEOTIDE SEQUENCE</scope>
    <source>
        <strain evidence="1">FPRL280</strain>
    </source>
</reference>
<evidence type="ECO:0000313" key="1">
    <source>
        <dbReference type="EMBL" id="KAF9821224.1"/>
    </source>
</evidence>
<gene>
    <name evidence="1" type="ORF">IEO21_00832</name>
</gene>
<name>A0A8H7U652_9APHY</name>
<dbReference type="EMBL" id="JADOXO010000005">
    <property type="protein sequence ID" value="KAF9821224.1"/>
    <property type="molecule type" value="Genomic_DNA"/>
</dbReference>
<dbReference type="Proteomes" id="UP000639403">
    <property type="component" value="Unassembled WGS sequence"/>
</dbReference>
<protein>
    <submittedName>
        <fullName evidence="1">Uncharacterized protein</fullName>
    </submittedName>
</protein>
<reference evidence="1" key="2">
    <citation type="journal article" name="Front. Microbiol.">
        <title>Degradative Capacity of Two Strains of Rhodonia placenta: From Phenotype to Genotype.</title>
        <authorList>
            <person name="Kolle M."/>
            <person name="Horta M.A.C."/>
            <person name="Nowrousian M."/>
            <person name="Ohm R.A."/>
            <person name="Benz J.P."/>
            <person name="Pilgard A."/>
        </authorList>
    </citation>
    <scope>NUCLEOTIDE SEQUENCE</scope>
    <source>
        <strain evidence="1">FPRL280</strain>
    </source>
</reference>